<sequence length="460" mass="50180">MLPAFDPVQSCAVAFDVIAAGYANAPSLDRRREMRLAMLLAAAVERSPLYRRACGGTRNVPALQDFPVATKADLMARFDEWVTDRRLDLESVRRFVADPARIAEPLRGRYTVWESSGSSGQPGLFVQDAKAMAVYDALEAFRRPPQLAWPQLLDPMLLLQRLAFVGATNGHFASFVSLERMRRLNPLAAMRCRSVSFLQPVRRIVAQVDAWSPAVLATYPSAAVMLAEEKTAGRLQCKPQEIWTGGENLTPAMRAFIATAFGCRVLDSYGASEFLALACECSHGRLHLNSDWAILESVDREGRAVAPGTAGHRTLLTNLANHVQPIIRYDLGDRTVLHAAPCACGSALPAIEVCGREDDVLHLGNAEGSPVSVLPLALCTVLEEQAGLFDFQIHQVHRCELELRGGPGTSEAAHTLARAKRALEDYLRGSGAHGVRIRCMHGVPLRKGRSGKVQRVVGMS</sequence>
<dbReference type="PANTHER" id="PTHR36932">
    <property type="entry name" value="CAPSULAR POLYSACCHARIDE BIOSYNTHESIS PROTEIN"/>
    <property type="match status" value="1"/>
</dbReference>
<evidence type="ECO:0000313" key="1">
    <source>
        <dbReference type="EMBL" id="GHC85779.1"/>
    </source>
</evidence>
<dbReference type="PANTHER" id="PTHR36932:SF1">
    <property type="entry name" value="CAPSULAR POLYSACCHARIDE BIOSYNTHESIS PROTEIN"/>
    <property type="match status" value="1"/>
</dbReference>
<dbReference type="RefSeq" id="WP_189687850.1">
    <property type="nucleotide sequence ID" value="NZ_BMYK01000008.1"/>
</dbReference>
<keyword evidence="2" id="KW-1185">Reference proteome</keyword>
<reference evidence="2" key="1">
    <citation type="journal article" date="2019" name="Int. J. Syst. Evol. Microbiol.">
        <title>The Global Catalogue of Microorganisms (GCM) 10K type strain sequencing project: providing services to taxonomists for standard genome sequencing and annotation.</title>
        <authorList>
            <consortium name="The Broad Institute Genomics Platform"/>
            <consortium name="The Broad Institute Genome Sequencing Center for Infectious Disease"/>
            <person name="Wu L."/>
            <person name="Ma J."/>
        </authorList>
    </citation>
    <scope>NUCLEOTIDE SEQUENCE [LARGE SCALE GENOMIC DNA]</scope>
    <source>
        <strain evidence="2">KCTC 23314</strain>
    </source>
</reference>
<protein>
    <submittedName>
        <fullName evidence="1">Adenylate synthase</fullName>
    </submittedName>
</protein>
<proteinExistence type="predicted"/>
<evidence type="ECO:0000313" key="2">
    <source>
        <dbReference type="Proteomes" id="UP000626210"/>
    </source>
</evidence>
<dbReference type="Gene3D" id="3.40.50.12780">
    <property type="entry name" value="N-terminal domain of ligase-like"/>
    <property type="match status" value="1"/>
</dbReference>
<dbReference type="InterPro" id="IPR053158">
    <property type="entry name" value="CapK_Type1_Caps_Biosynth"/>
</dbReference>
<name>A0ABQ3G3C1_9BURK</name>
<dbReference type="Proteomes" id="UP000626210">
    <property type="component" value="Unassembled WGS sequence"/>
</dbReference>
<comment type="caution">
    <text evidence="1">The sequence shown here is derived from an EMBL/GenBank/DDBJ whole genome shotgun (WGS) entry which is preliminary data.</text>
</comment>
<dbReference type="EMBL" id="BMYK01000008">
    <property type="protein sequence ID" value="GHC85779.1"/>
    <property type="molecule type" value="Genomic_DNA"/>
</dbReference>
<dbReference type="InterPro" id="IPR042099">
    <property type="entry name" value="ANL_N_sf"/>
</dbReference>
<gene>
    <name evidence="1" type="ORF">GCM10007320_31070</name>
</gene>
<accession>A0ABQ3G3C1</accession>
<dbReference type="SUPFAM" id="SSF56801">
    <property type="entry name" value="Acetyl-CoA synthetase-like"/>
    <property type="match status" value="1"/>
</dbReference>
<organism evidence="1 2">
    <name type="scientific">Pseudorhodoferax aquiterrae</name>
    <dbReference type="NCBI Taxonomy" id="747304"/>
    <lineage>
        <taxon>Bacteria</taxon>
        <taxon>Pseudomonadati</taxon>
        <taxon>Pseudomonadota</taxon>
        <taxon>Betaproteobacteria</taxon>
        <taxon>Burkholderiales</taxon>
        <taxon>Comamonadaceae</taxon>
    </lineage>
</organism>